<name>A0AAD9U368_9ROSI</name>
<evidence type="ECO:0008006" key="4">
    <source>
        <dbReference type="Google" id="ProtNLM"/>
    </source>
</evidence>
<comment type="caution">
    <text evidence="2">The sequence shown here is derived from an EMBL/GenBank/DDBJ whole genome shotgun (WGS) entry which is preliminary data.</text>
</comment>
<dbReference type="EMBL" id="JANJYI010000006">
    <property type="protein sequence ID" value="KAK2646525.1"/>
    <property type="molecule type" value="Genomic_DNA"/>
</dbReference>
<dbReference type="InterPro" id="IPR040256">
    <property type="entry name" value="At4g02000-like"/>
</dbReference>
<feature type="compositionally biased region" description="Basic and acidic residues" evidence="1">
    <location>
        <begin position="215"/>
        <end position="225"/>
    </location>
</feature>
<gene>
    <name evidence="2" type="ORF">Ddye_021720</name>
</gene>
<accession>A0AAD9U368</accession>
<sequence>MMNAEDIIKLSESLTLKENEGPLMKVTKELMKDGGRHMFLRLIGKLLSNKPMNREVFLVVMLKIWRTLKGFEIEVIGGNAFSFTCDDDKRRILHGGLWSFDNALLVIEEPLGKGDIQDMRFINVSFWIQIHRVPLICMTSEIGRFLGDLIGEVKEVGDGRSQNCVEKRLEHVVRDCGVRPSLDKWEDFTVLYGPWLRASSRLKFGKGRGSSKDTCATERQMRGNNHDGLSQDWNGERENQL</sequence>
<dbReference type="Proteomes" id="UP001280121">
    <property type="component" value="Unassembled WGS sequence"/>
</dbReference>
<evidence type="ECO:0000313" key="2">
    <source>
        <dbReference type="EMBL" id="KAK2646525.1"/>
    </source>
</evidence>
<evidence type="ECO:0000313" key="3">
    <source>
        <dbReference type="Proteomes" id="UP001280121"/>
    </source>
</evidence>
<reference evidence="2" key="1">
    <citation type="journal article" date="2023" name="Plant J.">
        <title>Genome sequences and population genomics provide insights into the demographic history, inbreeding, and mutation load of two 'living fossil' tree species of Dipteronia.</title>
        <authorList>
            <person name="Feng Y."/>
            <person name="Comes H.P."/>
            <person name="Chen J."/>
            <person name="Zhu S."/>
            <person name="Lu R."/>
            <person name="Zhang X."/>
            <person name="Li P."/>
            <person name="Qiu J."/>
            <person name="Olsen K.M."/>
            <person name="Qiu Y."/>
        </authorList>
    </citation>
    <scope>NUCLEOTIDE SEQUENCE</scope>
    <source>
        <strain evidence="2">KIB01</strain>
    </source>
</reference>
<feature type="region of interest" description="Disordered" evidence="1">
    <location>
        <begin position="205"/>
        <end position="241"/>
    </location>
</feature>
<evidence type="ECO:0000256" key="1">
    <source>
        <dbReference type="SAM" id="MobiDB-lite"/>
    </source>
</evidence>
<keyword evidence="3" id="KW-1185">Reference proteome</keyword>
<dbReference type="PANTHER" id="PTHR31286:SF167">
    <property type="entry name" value="OS09G0268800 PROTEIN"/>
    <property type="match status" value="1"/>
</dbReference>
<protein>
    <recommendedName>
        <fullName evidence="4">DUF4283 domain-containing protein</fullName>
    </recommendedName>
</protein>
<dbReference type="AlphaFoldDB" id="A0AAD9U368"/>
<dbReference type="PANTHER" id="PTHR31286">
    <property type="entry name" value="GLYCINE-RICH CELL WALL STRUCTURAL PROTEIN 1.8-LIKE"/>
    <property type="match status" value="1"/>
</dbReference>
<organism evidence="2 3">
    <name type="scientific">Dipteronia dyeriana</name>
    <dbReference type="NCBI Taxonomy" id="168575"/>
    <lineage>
        <taxon>Eukaryota</taxon>
        <taxon>Viridiplantae</taxon>
        <taxon>Streptophyta</taxon>
        <taxon>Embryophyta</taxon>
        <taxon>Tracheophyta</taxon>
        <taxon>Spermatophyta</taxon>
        <taxon>Magnoliopsida</taxon>
        <taxon>eudicotyledons</taxon>
        <taxon>Gunneridae</taxon>
        <taxon>Pentapetalae</taxon>
        <taxon>rosids</taxon>
        <taxon>malvids</taxon>
        <taxon>Sapindales</taxon>
        <taxon>Sapindaceae</taxon>
        <taxon>Hippocastanoideae</taxon>
        <taxon>Acereae</taxon>
        <taxon>Dipteronia</taxon>
    </lineage>
</organism>
<proteinExistence type="predicted"/>